<reference evidence="1 2" key="1">
    <citation type="submission" date="2017-08" db="EMBL/GenBank/DDBJ databases">
        <title>Burning lignite coal seam in the remote Altai Mountains harbors a hydrogen-driven thermophilic microbial community.</title>
        <authorList>
            <person name="Kadnikov V.V."/>
            <person name="Mardanov A.V."/>
            <person name="Ivasenko D."/>
            <person name="Beletsky A.V."/>
            <person name="Karnachuk O.V."/>
            <person name="Ravin N.V."/>
        </authorList>
    </citation>
    <scope>NUCLEOTIDE SEQUENCE [LARGE SCALE GENOMIC DNA]</scope>
    <source>
        <strain evidence="1">AL31</strain>
    </source>
</reference>
<gene>
    <name evidence="1" type="ORF">BLITH_1374</name>
</gene>
<organism evidence="1 2">
    <name type="scientific">Brockia lithotrophica</name>
    <dbReference type="NCBI Taxonomy" id="933949"/>
    <lineage>
        <taxon>Bacteria</taxon>
        <taxon>Bacillati</taxon>
        <taxon>Bacillota</taxon>
        <taxon>Bacilli</taxon>
        <taxon>Bacillales</taxon>
        <taxon>Bacillales Family X. Incertae Sedis</taxon>
        <taxon>Brockia</taxon>
    </lineage>
</organism>
<proteinExistence type="predicted"/>
<dbReference type="EMBL" id="PEBW01000004">
    <property type="protein sequence ID" value="PTQ51736.1"/>
    <property type="molecule type" value="Genomic_DNA"/>
</dbReference>
<dbReference type="AlphaFoldDB" id="A0A2T5G6B6"/>
<protein>
    <submittedName>
        <fullName evidence="1">Uncharacterized protein</fullName>
    </submittedName>
</protein>
<sequence>MRTLPLLIASGEISERPFHPHGLFRFASPHPRSYRTVRYKPAFR</sequence>
<accession>A0A2T5G6B6</accession>
<comment type="caution">
    <text evidence="1">The sequence shown here is derived from an EMBL/GenBank/DDBJ whole genome shotgun (WGS) entry which is preliminary data.</text>
</comment>
<evidence type="ECO:0000313" key="2">
    <source>
        <dbReference type="Proteomes" id="UP000244016"/>
    </source>
</evidence>
<evidence type="ECO:0000313" key="1">
    <source>
        <dbReference type="EMBL" id="PTQ51736.1"/>
    </source>
</evidence>
<name>A0A2T5G6B6_9BACL</name>
<dbReference type="Proteomes" id="UP000244016">
    <property type="component" value="Unassembled WGS sequence"/>
</dbReference>